<evidence type="ECO:0000313" key="3">
    <source>
        <dbReference type="EMBL" id="MYN11082.1"/>
    </source>
</evidence>
<feature type="domain" description="Spore coat protein U/FanG" evidence="2">
    <location>
        <begin position="22"/>
        <end position="166"/>
    </location>
</feature>
<keyword evidence="4" id="KW-1185">Reference proteome</keyword>
<feature type="signal peptide" evidence="1">
    <location>
        <begin position="1"/>
        <end position="29"/>
    </location>
</feature>
<sequence length="342" mass="35025">MMALRPKSWLRWLCVLLALYCLACAPARADSCTVTMSDVVFGDINSIAGVDYTATGSGSVTCSWTLLSPTPPFVLLFPNVVVCVNAGLGTNSLSYGGRQLGQAAQRIDYNLYTASSYASATTWGATGQAGTVPINLSGGVLPLVGGSIVRPFTVYAKLPASASLTAAKVVGNGPTSFSSAFTGAGSISYAFYNLTAPACTAGGSVAFSFNVTANLTNNCTISANPLAFLNAGALTSAKRTTTALSVRCTNDNAWRIALDGGTVAANVAARKMKDTAGTDTISYRISDTLDGPLWGDGNAGTSVVTGTGTGAAQTVTLYGLVPVQTTPRPGDYKDSVTATIYF</sequence>
<evidence type="ECO:0000259" key="2">
    <source>
        <dbReference type="Pfam" id="PF05229"/>
    </source>
</evidence>
<dbReference type="InterPro" id="IPR053167">
    <property type="entry name" value="Spore_coat_component"/>
</dbReference>
<evidence type="ECO:0000313" key="4">
    <source>
        <dbReference type="Proteomes" id="UP000450676"/>
    </source>
</evidence>
<proteinExistence type="predicted"/>
<evidence type="ECO:0000256" key="1">
    <source>
        <dbReference type="SAM" id="SignalP"/>
    </source>
</evidence>
<dbReference type="PANTHER" id="PTHR37089:SF4">
    <property type="entry name" value="EXPORTED PROTEIN"/>
    <property type="match status" value="1"/>
</dbReference>
<dbReference type="Pfam" id="PF05229">
    <property type="entry name" value="SCPU"/>
    <property type="match status" value="2"/>
</dbReference>
<organism evidence="3 4">
    <name type="scientific">Pseudoduganella aquatica</name>
    <dbReference type="NCBI Taxonomy" id="2660641"/>
    <lineage>
        <taxon>Bacteria</taxon>
        <taxon>Pseudomonadati</taxon>
        <taxon>Pseudomonadota</taxon>
        <taxon>Betaproteobacteria</taxon>
        <taxon>Burkholderiales</taxon>
        <taxon>Oxalobacteraceae</taxon>
        <taxon>Telluria group</taxon>
        <taxon>Pseudoduganella</taxon>
    </lineage>
</organism>
<dbReference type="PANTHER" id="PTHR37089">
    <property type="entry name" value="PROTEIN U-RELATED"/>
    <property type="match status" value="1"/>
</dbReference>
<dbReference type="InterPro" id="IPR007893">
    <property type="entry name" value="Spore_coat_U/FanG"/>
</dbReference>
<feature type="chain" id="PRO_5030527815" evidence="1">
    <location>
        <begin position="30"/>
        <end position="342"/>
    </location>
</feature>
<dbReference type="AlphaFoldDB" id="A0A7X4KQB6"/>
<dbReference type="EMBL" id="WWCU01000054">
    <property type="protein sequence ID" value="MYN11082.1"/>
    <property type="molecule type" value="Genomic_DNA"/>
</dbReference>
<gene>
    <name evidence="3" type="ORF">GTP77_27565</name>
</gene>
<accession>A0A7X4KQB6</accession>
<protein>
    <submittedName>
        <fullName evidence="3">Fimbrial major subunit CsuA/B family protein</fullName>
    </submittedName>
</protein>
<reference evidence="3 4" key="1">
    <citation type="submission" date="2019-12" db="EMBL/GenBank/DDBJ databases">
        <title>Novel species isolated from a subtropical stream in China.</title>
        <authorList>
            <person name="Lu H."/>
        </authorList>
    </citation>
    <scope>NUCLEOTIDE SEQUENCE [LARGE SCALE GENOMIC DNA]</scope>
    <source>
        <strain evidence="3 4">FT127W</strain>
    </source>
</reference>
<dbReference type="RefSeq" id="WP_161075354.1">
    <property type="nucleotide sequence ID" value="NZ_CP086370.1"/>
</dbReference>
<keyword evidence="1" id="KW-0732">Signal</keyword>
<dbReference type="Proteomes" id="UP000450676">
    <property type="component" value="Unassembled WGS sequence"/>
</dbReference>
<dbReference type="SMART" id="SM00972">
    <property type="entry name" value="SCPU"/>
    <property type="match status" value="2"/>
</dbReference>
<comment type="caution">
    <text evidence="3">The sequence shown here is derived from an EMBL/GenBank/DDBJ whole genome shotgun (WGS) entry which is preliminary data.</text>
</comment>
<feature type="domain" description="Spore coat protein U/FanG" evidence="2">
    <location>
        <begin position="207"/>
        <end position="339"/>
    </location>
</feature>
<name>A0A7X4KQB6_9BURK</name>